<dbReference type="CDD" id="cd07723">
    <property type="entry name" value="hydroxyacylglutathione_hydrolase_MBL-fold"/>
    <property type="match status" value="1"/>
</dbReference>
<reference evidence="7" key="1">
    <citation type="submission" date="2016-11" db="UniProtKB">
        <authorList>
            <consortium name="WormBaseParasite"/>
        </authorList>
    </citation>
    <scope>IDENTIFICATION</scope>
    <source>
        <strain evidence="7">pt0022</strain>
    </source>
</reference>
<dbReference type="InterPro" id="IPR032282">
    <property type="entry name" value="HAGH_C"/>
</dbReference>
<evidence type="ECO:0000259" key="6">
    <source>
        <dbReference type="SMART" id="SM00849"/>
    </source>
</evidence>
<dbReference type="SMART" id="SM00849">
    <property type="entry name" value="Lactamase_B"/>
    <property type="match status" value="1"/>
</dbReference>
<keyword evidence="3" id="KW-0479">Metal-binding</keyword>
<keyword evidence="5" id="KW-0862">Zinc</keyword>
<dbReference type="NCBIfam" id="TIGR03413">
    <property type="entry name" value="GSH_gloB"/>
    <property type="match status" value="1"/>
</dbReference>
<evidence type="ECO:0000256" key="4">
    <source>
        <dbReference type="ARBA" id="ARBA00022801"/>
    </source>
</evidence>
<dbReference type="GO" id="GO:0046872">
    <property type="term" value="F:metal ion binding"/>
    <property type="evidence" value="ECO:0007669"/>
    <property type="project" value="UniProtKB-KW"/>
</dbReference>
<keyword evidence="4" id="KW-0378">Hydrolase</keyword>
<proteinExistence type="inferred from homology"/>
<evidence type="ECO:0000256" key="1">
    <source>
        <dbReference type="ARBA" id="ARBA00001947"/>
    </source>
</evidence>
<comment type="similarity">
    <text evidence="2">Belongs to the metallo-beta-lactamase superfamily. Glyoxalase II family.</text>
</comment>
<dbReference type="InterPro" id="IPR035680">
    <property type="entry name" value="Clx_II_MBL"/>
</dbReference>
<evidence type="ECO:0000256" key="2">
    <source>
        <dbReference type="ARBA" id="ARBA00006759"/>
    </source>
</evidence>
<dbReference type="InterPro" id="IPR036866">
    <property type="entry name" value="RibonucZ/Hydroxyglut_hydro"/>
</dbReference>
<evidence type="ECO:0000256" key="5">
    <source>
        <dbReference type="ARBA" id="ARBA00022833"/>
    </source>
</evidence>
<sequence>MKIKKDSLAFRFIYRIYNTNCFGAWYTKRQLNKVHEKRPDGHSSVTTFTYGDITITAVPQNNDNYSYMVICGSTNDCVVIDVGDAQPILQCLSDENKIPQAVLVTHKHWYMDHCYGNKQLKKRYKELNIYGGEIDRPADVNKYVRNEALIQIGRLHFKALHVPGHTAGHMIYALQLNDELKCLFTGDFLFIAGIGKIFEGSTSQMISSLLTLNDFPPDTIIFPGHEYAKLNLSFALSLEKDNEVLKAVSKAVHEKRTTRSPIVGVTLGDEYKINPYLRTCSLKFRKALVAAGYNVPAEAKVLADRVVDEVKDNSMEAQIAVFDALEKARNDFIDELVKQIERKRSKSIRNNA</sequence>
<dbReference type="PANTHER" id="PTHR11935:SF116">
    <property type="entry name" value="HYDROLASE PNKD-RELATED"/>
    <property type="match status" value="1"/>
</dbReference>
<dbReference type="Pfam" id="PF00753">
    <property type="entry name" value="Lactamase_B"/>
    <property type="match status" value="1"/>
</dbReference>
<organism evidence="7">
    <name type="scientific">Wuchereria bancrofti</name>
    <dbReference type="NCBI Taxonomy" id="6293"/>
    <lineage>
        <taxon>Eukaryota</taxon>
        <taxon>Metazoa</taxon>
        <taxon>Ecdysozoa</taxon>
        <taxon>Nematoda</taxon>
        <taxon>Chromadorea</taxon>
        <taxon>Rhabditida</taxon>
        <taxon>Spirurina</taxon>
        <taxon>Spiruromorpha</taxon>
        <taxon>Filarioidea</taxon>
        <taxon>Onchocercidae</taxon>
        <taxon>Wuchereria</taxon>
    </lineage>
</organism>
<evidence type="ECO:0000256" key="3">
    <source>
        <dbReference type="ARBA" id="ARBA00022723"/>
    </source>
</evidence>
<dbReference type="Gene3D" id="3.60.15.10">
    <property type="entry name" value="Ribonuclease Z/Hydroxyacylglutathione hydrolase-like"/>
    <property type="match status" value="1"/>
</dbReference>
<dbReference type="InterPro" id="IPR017782">
    <property type="entry name" value="Hydroxyacylglutathione_Hdrlase"/>
</dbReference>
<feature type="domain" description="Metallo-beta-lactamase" evidence="6">
    <location>
        <begin position="63"/>
        <end position="225"/>
    </location>
</feature>
<dbReference type="PANTHER" id="PTHR11935">
    <property type="entry name" value="BETA LACTAMASE DOMAIN"/>
    <property type="match status" value="1"/>
</dbReference>
<dbReference type="Pfam" id="PF16123">
    <property type="entry name" value="HAGH_C"/>
    <property type="match status" value="1"/>
</dbReference>
<dbReference type="SUPFAM" id="SSF56281">
    <property type="entry name" value="Metallo-hydrolase/oxidoreductase"/>
    <property type="match status" value="1"/>
</dbReference>
<accession>A0A1I8EH72</accession>
<dbReference type="STRING" id="6293.A0A1I8EH72"/>
<protein>
    <submittedName>
        <fullName evidence="7">Lactamase_B domain-containing protein</fullName>
    </submittedName>
</protein>
<dbReference type="WBParaSite" id="maker-PairedContig_206-snap-gene-3.13-mRNA-1">
    <property type="protein sequence ID" value="maker-PairedContig_206-snap-gene-3.13-mRNA-1"/>
    <property type="gene ID" value="maker-PairedContig_206-snap-gene-3.13"/>
</dbReference>
<comment type="cofactor">
    <cofactor evidence="1">
        <name>Zn(2+)</name>
        <dbReference type="ChEBI" id="CHEBI:29105"/>
    </cofactor>
</comment>
<evidence type="ECO:0000313" key="7">
    <source>
        <dbReference type="WBParaSite" id="maker-PairedContig_206-snap-gene-3.13-mRNA-1"/>
    </source>
</evidence>
<name>A0A1I8EH72_WUCBA</name>
<dbReference type="InterPro" id="IPR001279">
    <property type="entry name" value="Metallo-B-lactamas"/>
</dbReference>
<dbReference type="AlphaFoldDB" id="A0A1I8EH72"/>
<dbReference type="GO" id="GO:0004416">
    <property type="term" value="F:hydroxyacylglutathione hydrolase activity"/>
    <property type="evidence" value="ECO:0007669"/>
    <property type="project" value="InterPro"/>
</dbReference>
<dbReference type="GO" id="GO:0019243">
    <property type="term" value="P:methylglyoxal catabolic process to D-lactate via S-lactoyl-glutathione"/>
    <property type="evidence" value="ECO:0007669"/>
    <property type="project" value="InterPro"/>
</dbReference>